<dbReference type="PANTHER" id="PTHR34218">
    <property type="entry name" value="PEPTIDASE S45 PENICILLIN AMIDASE"/>
    <property type="match status" value="1"/>
</dbReference>
<dbReference type="PIRSF" id="PIRSF001227">
    <property type="entry name" value="Pen_acylase"/>
    <property type="match status" value="1"/>
</dbReference>
<evidence type="ECO:0000256" key="4">
    <source>
        <dbReference type="PIRSR" id="PIRSR001227-1"/>
    </source>
</evidence>
<dbReference type="InterPro" id="IPR043146">
    <property type="entry name" value="Penicillin_amidase_N_B-knob"/>
</dbReference>
<dbReference type="Proteomes" id="UP000562027">
    <property type="component" value="Unassembled WGS sequence"/>
</dbReference>
<dbReference type="GO" id="GO:0008953">
    <property type="term" value="F:penicillin amidase activity"/>
    <property type="evidence" value="ECO:0007669"/>
    <property type="project" value="UniProtKB-EC"/>
</dbReference>
<keyword evidence="3" id="KW-0865">Zymogen</keyword>
<evidence type="ECO:0000256" key="2">
    <source>
        <dbReference type="ARBA" id="ARBA00022801"/>
    </source>
</evidence>
<proteinExistence type="inferred from homology"/>
<dbReference type="PANTHER" id="PTHR34218:SF4">
    <property type="entry name" value="ACYL-HOMOSERINE LACTONE ACYLASE QUIP"/>
    <property type="match status" value="1"/>
</dbReference>
<comment type="cofactor">
    <cofactor evidence="5">
        <name>Ca(2+)</name>
        <dbReference type="ChEBI" id="CHEBI:29108"/>
    </cofactor>
    <text evidence="5">Binds 1 Ca(2+) ion per dimer.</text>
</comment>
<feature type="active site" description="Nucleophile" evidence="4">
    <location>
        <position position="278"/>
    </location>
</feature>
<feature type="binding site" evidence="5">
    <location>
        <position position="359"/>
    </location>
    <ligand>
        <name>Ca(2+)</name>
        <dbReference type="ChEBI" id="CHEBI:29108"/>
    </ligand>
</feature>
<dbReference type="AlphaFoldDB" id="A0A840LHT3"/>
<dbReference type="Pfam" id="PF01804">
    <property type="entry name" value="Penicil_amidase"/>
    <property type="match status" value="1"/>
</dbReference>
<evidence type="ECO:0000313" key="7">
    <source>
        <dbReference type="EMBL" id="MBB4846182.1"/>
    </source>
</evidence>
<dbReference type="Gene3D" id="1.10.1400.10">
    <property type="match status" value="1"/>
</dbReference>
<comment type="caution">
    <text evidence="7">The sequence shown here is derived from an EMBL/GenBank/DDBJ whole genome shotgun (WGS) entry which is preliminary data.</text>
</comment>
<evidence type="ECO:0000256" key="6">
    <source>
        <dbReference type="SAM" id="MobiDB-lite"/>
    </source>
</evidence>
<organism evidence="7 8">
    <name type="scientific">Roseateles oligotrophus</name>
    <dbReference type="NCBI Taxonomy" id="1769250"/>
    <lineage>
        <taxon>Bacteria</taxon>
        <taxon>Pseudomonadati</taxon>
        <taxon>Pseudomonadota</taxon>
        <taxon>Betaproteobacteria</taxon>
        <taxon>Burkholderiales</taxon>
        <taxon>Sphaerotilaceae</taxon>
        <taxon>Roseateles</taxon>
    </lineage>
</organism>
<accession>A0A840LHT3</accession>
<evidence type="ECO:0000256" key="5">
    <source>
        <dbReference type="PIRSR" id="PIRSR001227-2"/>
    </source>
</evidence>
<dbReference type="GO" id="GO:0017000">
    <property type="term" value="P:antibiotic biosynthetic process"/>
    <property type="evidence" value="ECO:0007669"/>
    <property type="project" value="InterPro"/>
</dbReference>
<protein>
    <submittedName>
        <fullName evidence="7">Penicillin amidase</fullName>
        <ecNumber evidence="7">3.5.1.11</ecNumber>
    </submittedName>
</protein>
<dbReference type="InterPro" id="IPR029055">
    <property type="entry name" value="Ntn_hydrolases_N"/>
</dbReference>
<reference evidence="7 8" key="1">
    <citation type="submission" date="2020-08" db="EMBL/GenBank/DDBJ databases">
        <title>Functional genomics of gut bacteria from endangered species of beetles.</title>
        <authorList>
            <person name="Carlos-Shanley C."/>
        </authorList>
    </citation>
    <scope>NUCLEOTIDE SEQUENCE [LARGE SCALE GENOMIC DNA]</scope>
    <source>
        <strain evidence="7 8">S00239</strain>
    </source>
</reference>
<evidence type="ECO:0000256" key="3">
    <source>
        <dbReference type="ARBA" id="ARBA00023145"/>
    </source>
</evidence>
<keyword evidence="8" id="KW-1185">Reference proteome</keyword>
<dbReference type="InterPro" id="IPR043147">
    <property type="entry name" value="Penicillin_amidase_A-knob"/>
</dbReference>
<feature type="region of interest" description="Disordered" evidence="6">
    <location>
        <begin position="233"/>
        <end position="271"/>
    </location>
</feature>
<feature type="compositionally biased region" description="Polar residues" evidence="6">
    <location>
        <begin position="255"/>
        <end position="268"/>
    </location>
</feature>
<keyword evidence="5" id="KW-0479">Metal-binding</keyword>
<dbReference type="Gene3D" id="1.10.439.10">
    <property type="entry name" value="Penicillin Amidohydrolase, domain 1"/>
    <property type="match status" value="1"/>
</dbReference>
<dbReference type="SUPFAM" id="SSF56235">
    <property type="entry name" value="N-terminal nucleophile aminohydrolases (Ntn hydrolases)"/>
    <property type="match status" value="1"/>
</dbReference>
<dbReference type="EMBL" id="JACHLP010000015">
    <property type="protein sequence ID" value="MBB4846182.1"/>
    <property type="molecule type" value="Genomic_DNA"/>
</dbReference>
<sequence>MSSSPVTVSPPQSAWPAWRWLRRGLLALLLLLLVLAVLAWALLRASLPQLNGRISLPGLQAPLSLARDDLGTLIVQGENRLDLARGLGFVHAQERFFEMDLTRRSAAGELSALFGPVALERDKQRRLHRMRERMSERLAQLPAADRALLEAYASGVNAGLGALRVRPWQYWLLRAEPEPWAAVDSTLVVIEMFWMLQGSGLDGGFERAQLRSSAGDALFDWLNPRGGRWDAALDGSQLQPPALPTPEQLDLRKASPNTSQAPLPQRQASADEPAVIGSNNWAVAGRRSEHGGALLADDMHLGLSVPSIWFRTQLQIPASAGRPEQRAAGLSLPGMPSIVVGSNGAVAWGFTNAYGQWFDWIQLPSEFAPERLKIYTQTIAIKGRAAEKLEVQEFDGAPLLREQNGRRYALRWIAHQGEAVNLELDRMLLARHVDEAVGIAQRSGIPHQNIVIADSRGQIAWTLAGRLWSQPGLAKSYARFQGAETPAHDWVAPADYPLIKNPKSGQLWTANNRQLGGAAAELIADGGFDLGARAQQIRERLSEKPKHDEASFSALHLDNEARFMQTWGQRLLKVAAASPAHAEAAELLRRWTGRADAEQAAYRLIRTARLKTLDTLWLAWTEPLLGTRQRDEKSAIKWRSSFEYPVSQALDQQPTYLLPPGHASWDALLLAQLDAAAQEMREPGPQALAAASWGQRNRSKIQHVLSKAIPPLAYFLDMPGLDQGGDSNLPHVAAPAFGQSQRLVVSPGREAQATLSMPGGQSGHPMSPFYGAGHAQWANGEATPLLAGRPRHRLDAEP</sequence>
<dbReference type="Gene3D" id="3.60.20.10">
    <property type="entry name" value="Glutamine Phosphoribosylpyrophosphate, subunit 1, domain 1"/>
    <property type="match status" value="1"/>
</dbReference>
<comment type="similarity">
    <text evidence="1">Belongs to the peptidase S45 family.</text>
</comment>
<name>A0A840LHT3_9BURK</name>
<dbReference type="EC" id="3.5.1.11" evidence="7"/>
<evidence type="ECO:0000256" key="1">
    <source>
        <dbReference type="ARBA" id="ARBA00006586"/>
    </source>
</evidence>
<keyword evidence="5" id="KW-0106">Calcium</keyword>
<dbReference type="InterPro" id="IPR023343">
    <property type="entry name" value="Penicillin_amidase_dom1"/>
</dbReference>
<dbReference type="InterPro" id="IPR014395">
    <property type="entry name" value="Pen/GL7ACA/AHL_acylase"/>
</dbReference>
<dbReference type="RefSeq" id="WP_184304767.1">
    <property type="nucleotide sequence ID" value="NZ_JACHLP010000015.1"/>
</dbReference>
<dbReference type="Gene3D" id="2.30.120.10">
    <property type="match status" value="1"/>
</dbReference>
<dbReference type="GO" id="GO:0046872">
    <property type="term" value="F:metal ion binding"/>
    <property type="evidence" value="ECO:0007669"/>
    <property type="project" value="UniProtKB-KW"/>
</dbReference>
<gene>
    <name evidence="7" type="ORF">HNP55_004736</name>
</gene>
<keyword evidence="2 7" id="KW-0378">Hydrolase</keyword>
<dbReference type="InterPro" id="IPR002692">
    <property type="entry name" value="S45"/>
</dbReference>
<evidence type="ECO:0000313" key="8">
    <source>
        <dbReference type="Proteomes" id="UP000562027"/>
    </source>
</evidence>